<dbReference type="RefSeq" id="WP_259096639.1">
    <property type="nucleotide sequence ID" value="NZ_CP130454.1"/>
</dbReference>
<dbReference type="EMBL" id="JANUCP010000004">
    <property type="protein sequence ID" value="MCS3919797.1"/>
    <property type="molecule type" value="Genomic_DNA"/>
</dbReference>
<proteinExistence type="predicted"/>
<protein>
    <recommendedName>
        <fullName evidence="3">DUF4365 domain-containing protein</fullName>
    </recommendedName>
</protein>
<dbReference type="Proteomes" id="UP001204798">
    <property type="component" value="Unassembled WGS sequence"/>
</dbReference>
<sequence length="194" mass="21374">MSAQSVPTTFFGRKQLEAAAWRVVKKAFERHGWRISPVGLHRSSLILPEAEPLVMTAPHPPTIIMLVCVPDAIAVHEPTRRSWLVELKSTNRETFALRARDFAALLMWQALLVVAHLPTGTVYACPVEDLPPPKLVMLPHREGGLSLWDEGGLTVLQSQFPEVEVLTGVTVVAGSKAPFGVWEISGLQKLEAFL</sequence>
<comment type="caution">
    <text evidence="1">The sequence shown here is derived from an EMBL/GenBank/DDBJ whole genome shotgun (WGS) entry which is preliminary data.</text>
</comment>
<name>A0ABT2EPE2_9BACT</name>
<evidence type="ECO:0000313" key="2">
    <source>
        <dbReference type="Proteomes" id="UP001204798"/>
    </source>
</evidence>
<keyword evidence="2" id="KW-1185">Reference proteome</keyword>
<gene>
    <name evidence="1" type="ORF">M2350_002214</name>
</gene>
<organism evidence="1 2">
    <name type="scientific">Candidatus Fervidibacter sacchari</name>
    <dbReference type="NCBI Taxonomy" id="1448929"/>
    <lineage>
        <taxon>Bacteria</taxon>
        <taxon>Candidatus Fervidibacterota</taxon>
        <taxon>Candidatus Fervidibacter</taxon>
    </lineage>
</organism>
<evidence type="ECO:0008006" key="3">
    <source>
        <dbReference type="Google" id="ProtNLM"/>
    </source>
</evidence>
<accession>A0ABT2EPE2</accession>
<reference evidence="1 2" key="1">
    <citation type="submission" date="2022-08" db="EMBL/GenBank/DDBJ databases">
        <title>Bacterial and archaeal communities from various locations to study Microbial Dark Matter (Phase II).</title>
        <authorList>
            <person name="Stepanauskas R."/>
        </authorList>
    </citation>
    <scope>NUCLEOTIDE SEQUENCE [LARGE SCALE GENOMIC DNA]</scope>
    <source>
        <strain evidence="1 2">PD1</strain>
    </source>
</reference>
<evidence type="ECO:0000313" key="1">
    <source>
        <dbReference type="EMBL" id="MCS3919797.1"/>
    </source>
</evidence>